<name>A0A6A1WIN2_9ROSI</name>
<gene>
    <name evidence="1" type="ORF">CJ030_MR2G000193</name>
</gene>
<reference evidence="1 2" key="1">
    <citation type="journal article" date="2019" name="Plant Biotechnol. J.">
        <title>The red bayberry genome and genetic basis of sex determination.</title>
        <authorList>
            <person name="Jia H.M."/>
            <person name="Jia H.J."/>
            <person name="Cai Q.L."/>
            <person name="Wang Y."/>
            <person name="Zhao H.B."/>
            <person name="Yang W.F."/>
            <person name="Wang G.Y."/>
            <person name="Li Y.H."/>
            <person name="Zhan D.L."/>
            <person name="Shen Y.T."/>
            <person name="Niu Q.F."/>
            <person name="Chang L."/>
            <person name="Qiu J."/>
            <person name="Zhao L."/>
            <person name="Xie H.B."/>
            <person name="Fu W.Y."/>
            <person name="Jin J."/>
            <person name="Li X.W."/>
            <person name="Jiao Y."/>
            <person name="Zhou C.C."/>
            <person name="Tu T."/>
            <person name="Chai C.Y."/>
            <person name="Gao J.L."/>
            <person name="Fan L.J."/>
            <person name="van de Weg E."/>
            <person name="Wang J.Y."/>
            <person name="Gao Z.S."/>
        </authorList>
    </citation>
    <scope>NUCLEOTIDE SEQUENCE [LARGE SCALE GENOMIC DNA]</scope>
    <source>
        <tissue evidence="1">Leaves</tissue>
    </source>
</reference>
<dbReference type="EMBL" id="RXIC02000020">
    <property type="protein sequence ID" value="KAB1224306.1"/>
    <property type="molecule type" value="Genomic_DNA"/>
</dbReference>
<sequence length="56" mass="6642">MERKKKKKTKLSGQKWSTEGDSLEMRWCKWEDLGFRVLFLLLAREAKAKGEDQVRA</sequence>
<keyword evidence="2" id="KW-1185">Reference proteome</keyword>
<protein>
    <submittedName>
        <fullName evidence="1">Uncharacterized protein</fullName>
    </submittedName>
</protein>
<evidence type="ECO:0000313" key="2">
    <source>
        <dbReference type="Proteomes" id="UP000516437"/>
    </source>
</evidence>
<comment type="caution">
    <text evidence="1">The sequence shown here is derived from an EMBL/GenBank/DDBJ whole genome shotgun (WGS) entry which is preliminary data.</text>
</comment>
<dbReference type="Proteomes" id="UP000516437">
    <property type="component" value="Chromosome 2"/>
</dbReference>
<organism evidence="1 2">
    <name type="scientific">Morella rubra</name>
    <name type="common">Chinese bayberry</name>
    <dbReference type="NCBI Taxonomy" id="262757"/>
    <lineage>
        <taxon>Eukaryota</taxon>
        <taxon>Viridiplantae</taxon>
        <taxon>Streptophyta</taxon>
        <taxon>Embryophyta</taxon>
        <taxon>Tracheophyta</taxon>
        <taxon>Spermatophyta</taxon>
        <taxon>Magnoliopsida</taxon>
        <taxon>eudicotyledons</taxon>
        <taxon>Gunneridae</taxon>
        <taxon>Pentapetalae</taxon>
        <taxon>rosids</taxon>
        <taxon>fabids</taxon>
        <taxon>Fagales</taxon>
        <taxon>Myricaceae</taxon>
        <taxon>Morella</taxon>
    </lineage>
</organism>
<proteinExistence type="predicted"/>
<accession>A0A6A1WIN2</accession>
<dbReference type="AlphaFoldDB" id="A0A6A1WIN2"/>
<evidence type="ECO:0000313" key="1">
    <source>
        <dbReference type="EMBL" id="KAB1224306.1"/>
    </source>
</evidence>